<dbReference type="InterPro" id="IPR004177">
    <property type="entry name" value="DDHD_dom"/>
</dbReference>
<dbReference type="GO" id="GO:0046872">
    <property type="term" value="F:metal ion binding"/>
    <property type="evidence" value="ECO:0007669"/>
    <property type="project" value="InterPro"/>
</dbReference>
<comment type="similarity">
    <text evidence="1">Belongs to the PA-PLA1 family.</text>
</comment>
<dbReference type="EMBL" id="JAKMXF010000111">
    <property type="protein sequence ID" value="KAI6657326.1"/>
    <property type="molecule type" value="Genomic_DNA"/>
</dbReference>
<feature type="region of interest" description="Disordered" evidence="2">
    <location>
        <begin position="57"/>
        <end position="98"/>
    </location>
</feature>
<dbReference type="InterPro" id="IPR058055">
    <property type="entry name" value="PA-PLA1"/>
</dbReference>
<feature type="domain" description="DDHD" evidence="3">
    <location>
        <begin position="496"/>
        <end position="684"/>
    </location>
</feature>
<name>A0AAV7KAL7_9METZ</name>
<evidence type="ECO:0000313" key="5">
    <source>
        <dbReference type="Proteomes" id="UP001165289"/>
    </source>
</evidence>
<dbReference type="PANTHER" id="PTHR23509:SF48">
    <property type="entry name" value="INTRACELLULAR PHOSPHOLIPASE A1"/>
    <property type="match status" value="1"/>
</dbReference>
<reference evidence="4 5" key="1">
    <citation type="journal article" date="2023" name="BMC Biol.">
        <title>The compact genome of the sponge Oopsacas minuta (Hexactinellida) is lacking key metazoan core genes.</title>
        <authorList>
            <person name="Santini S."/>
            <person name="Schenkelaars Q."/>
            <person name="Jourda C."/>
            <person name="Duchesne M."/>
            <person name="Belahbib H."/>
            <person name="Rocher C."/>
            <person name="Selva M."/>
            <person name="Riesgo A."/>
            <person name="Vervoort M."/>
            <person name="Leys S.P."/>
            <person name="Kodjabachian L."/>
            <person name="Le Bivic A."/>
            <person name="Borchiellini C."/>
            <person name="Claverie J.M."/>
            <person name="Renard E."/>
        </authorList>
    </citation>
    <scope>NUCLEOTIDE SEQUENCE [LARGE SCALE GENOMIC DNA]</scope>
    <source>
        <strain evidence="4">SPO-2</strain>
    </source>
</reference>
<evidence type="ECO:0000313" key="4">
    <source>
        <dbReference type="EMBL" id="KAI6657326.1"/>
    </source>
</evidence>
<dbReference type="Proteomes" id="UP001165289">
    <property type="component" value="Unassembled WGS sequence"/>
</dbReference>
<evidence type="ECO:0000259" key="3">
    <source>
        <dbReference type="PROSITE" id="PS51043"/>
    </source>
</evidence>
<dbReference type="Pfam" id="PF02862">
    <property type="entry name" value="DDHD"/>
    <property type="match status" value="2"/>
</dbReference>
<dbReference type="PROSITE" id="PS51043">
    <property type="entry name" value="DDHD"/>
    <property type="match status" value="1"/>
</dbReference>
<proteinExistence type="inferred from homology"/>
<dbReference type="PANTHER" id="PTHR23509">
    <property type="entry name" value="PA-PL1 PHOSPHOLIPASE FAMILY"/>
    <property type="match status" value="1"/>
</dbReference>
<keyword evidence="5" id="KW-1185">Reference proteome</keyword>
<evidence type="ECO:0000256" key="2">
    <source>
        <dbReference type="SAM" id="MobiDB-lite"/>
    </source>
</evidence>
<accession>A0AAV7KAL7</accession>
<protein>
    <submittedName>
        <fullName evidence="4">Phospholipase DDHD1-like</fullName>
    </submittedName>
</protein>
<dbReference type="SMART" id="SM01127">
    <property type="entry name" value="DDHD"/>
    <property type="match status" value="1"/>
</dbReference>
<dbReference type="AlphaFoldDB" id="A0AAV7KAL7"/>
<gene>
    <name evidence="4" type="ORF">LOD99_74</name>
</gene>
<dbReference type="GO" id="GO:0005737">
    <property type="term" value="C:cytoplasm"/>
    <property type="evidence" value="ECO:0007669"/>
    <property type="project" value="TreeGrafter"/>
</dbReference>
<evidence type="ECO:0000256" key="1">
    <source>
        <dbReference type="ARBA" id="ARBA00038464"/>
    </source>
</evidence>
<organism evidence="4 5">
    <name type="scientific">Oopsacas minuta</name>
    <dbReference type="NCBI Taxonomy" id="111878"/>
    <lineage>
        <taxon>Eukaryota</taxon>
        <taxon>Metazoa</taxon>
        <taxon>Porifera</taxon>
        <taxon>Hexactinellida</taxon>
        <taxon>Hexasterophora</taxon>
        <taxon>Lyssacinosida</taxon>
        <taxon>Leucopsacidae</taxon>
        <taxon>Oopsacas</taxon>
    </lineage>
</organism>
<sequence length="692" mass="78962">MFKTLTPSLTTTNDLRNAGIARHKQTLVWLKAINLSFSRYIMASNIQPDPLYPTLDIGELSPPKITRPDSKPKRPPNPTKKVSNDTQPEDIITPTAPIDDTQPEVVNIHTPVETIIEIEQVRWFYREPDKYWQAFCGSDSIRLEQSYRVYGLAKCIRIPVLGDMYEVDLLERILVPIYWELCGKRTVVTRAWWFEVISDNWYPFDEKHLPLLDEIHGNVLAAEKTGTIVIKDSKSANLKVQIGDSEITWQSSTDIRRSKLDLTSRLLGFKGNPVKRGYKTAADLSDVLPPIGHIVFVLHGVGQAMESASIIKCTDSVREIAKTMSEKYFPYKSKSSRVEFFPVNWRTQLILDKGFVSKITLTDAKGFRNMLNLSVGDVMYYSSARFGPEILDSLLLKLNTLYMKFTNNNPEFASKGKVSILAHSLGSVVMFDALYSCKSREQVSKPLDEAERMQIKEELNNLQLRAKVLQDKLSNSVPTNHLYNIYHTPTCSSRKLSFQVEHFFAIGSPLAIFISLRNLDEYIDTRYKSCLSLFPYEICKRFYNIFHPADPVTYRMEPLISQIYSQIKPLSIENASSKPSEDAVTLAMGPYLPKIPENTTSSSFSRFFSRSSTIKKQYSIDTIDTNVCLENDSSLILDEKLIERFDFALKEGMLESSHLNFLTAHTGYWESKETILFILLQIFNFVPKPSVT</sequence>
<dbReference type="GO" id="GO:0004620">
    <property type="term" value="F:phospholipase activity"/>
    <property type="evidence" value="ECO:0007669"/>
    <property type="project" value="TreeGrafter"/>
</dbReference>
<comment type="caution">
    <text evidence="4">The sequence shown here is derived from an EMBL/GenBank/DDBJ whole genome shotgun (WGS) entry which is preliminary data.</text>
</comment>